<reference evidence="1 2" key="1">
    <citation type="submission" date="2017-11" db="EMBL/GenBank/DDBJ databases">
        <title>Taxonomic description and genome sequences of Spirosoma HA7 sp. nov., isolated from pollen microhabitat of Corylus avellana.</title>
        <authorList>
            <person name="Ambika Manirajan B."/>
            <person name="Suarez C."/>
            <person name="Ratering S."/>
            <person name="Geissler-Plaum R."/>
            <person name="Cardinale M."/>
            <person name="Sylvia S."/>
        </authorList>
    </citation>
    <scope>NUCLEOTIDE SEQUENCE [LARGE SCALE GENOMIC DNA]</scope>
    <source>
        <strain evidence="1 2">HA7</strain>
    </source>
</reference>
<keyword evidence="1" id="KW-0808">Transferase</keyword>
<dbReference type="Proteomes" id="UP000232883">
    <property type="component" value="Chromosome"/>
</dbReference>
<name>A0A2K8ZC95_9BACT</name>
<keyword evidence="2" id="KW-1185">Reference proteome</keyword>
<dbReference type="EMBL" id="CP025096">
    <property type="protein sequence ID" value="AUD07470.1"/>
    <property type="molecule type" value="Genomic_DNA"/>
</dbReference>
<dbReference type="AlphaFoldDB" id="A0A2K8ZC95"/>
<sequence>MPIPLRRKRIVGINYSWVVHQPFFCQFLGVFSPGETIDFTPFLRLIQQKFRYGSTFCLRQQPDESRSFSSVRMASTQCLDLSVGYNTIYENYTRDRKQNLKRAVSANWTVADSTDPVPLSVLFQENHEAGIEGGVAVWAYNSLQNLIRELIARNLITLRYACRNGRIEAGALFVQEGNRIIYLFNSASEVGRRGNARTLLIDQVIREHAGSPLLFDFESPEKPSIREFYQSFGASEEPFYEVRWNRLNFLERTLRQLLS</sequence>
<dbReference type="GO" id="GO:0016740">
    <property type="term" value="F:transferase activity"/>
    <property type="evidence" value="ECO:0007669"/>
    <property type="project" value="UniProtKB-KW"/>
</dbReference>
<dbReference type="KEGG" id="spir:CWM47_24705"/>
<organism evidence="1 2">
    <name type="scientific">Spirosoma pollinicola</name>
    <dbReference type="NCBI Taxonomy" id="2057025"/>
    <lineage>
        <taxon>Bacteria</taxon>
        <taxon>Pseudomonadati</taxon>
        <taxon>Bacteroidota</taxon>
        <taxon>Cytophagia</taxon>
        <taxon>Cytophagales</taxon>
        <taxon>Cytophagaceae</taxon>
        <taxon>Spirosoma</taxon>
    </lineage>
</organism>
<gene>
    <name evidence="1" type="ORF">CWM47_24705</name>
</gene>
<dbReference type="InterPro" id="IPR016181">
    <property type="entry name" value="Acyl_CoA_acyltransferase"/>
</dbReference>
<evidence type="ECO:0000313" key="2">
    <source>
        <dbReference type="Proteomes" id="UP000232883"/>
    </source>
</evidence>
<protein>
    <submittedName>
        <fullName evidence="1">GNAT family N-acetyltransferase</fullName>
    </submittedName>
</protein>
<proteinExistence type="predicted"/>
<evidence type="ECO:0000313" key="1">
    <source>
        <dbReference type="EMBL" id="AUD07470.1"/>
    </source>
</evidence>
<accession>A0A2K8ZC95</accession>
<dbReference type="OrthoDB" id="116151at2"/>
<dbReference type="SUPFAM" id="SSF55729">
    <property type="entry name" value="Acyl-CoA N-acyltransferases (Nat)"/>
    <property type="match status" value="1"/>
</dbReference>
<dbReference type="Gene3D" id="3.40.630.30">
    <property type="match status" value="1"/>
</dbReference>